<organism evidence="2 3">
    <name type="scientific">Populus alba x Populus x berolinensis</name>
    <dbReference type="NCBI Taxonomy" id="444605"/>
    <lineage>
        <taxon>Eukaryota</taxon>
        <taxon>Viridiplantae</taxon>
        <taxon>Streptophyta</taxon>
        <taxon>Embryophyta</taxon>
        <taxon>Tracheophyta</taxon>
        <taxon>Spermatophyta</taxon>
        <taxon>Magnoliopsida</taxon>
        <taxon>eudicotyledons</taxon>
        <taxon>Gunneridae</taxon>
        <taxon>Pentapetalae</taxon>
        <taxon>rosids</taxon>
        <taxon>fabids</taxon>
        <taxon>Malpighiales</taxon>
        <taxon>Salicaceae</taxon>
        <taxon>Saliceae</taxon>
        <taxon>Populus</taxon>
    </lineage>
</organism>
<keyword evidence="1" id="KW-1133">Transmembrane helix</keyword>
<evidence type="ECO:0000313" key="2">
    <source>
        <dbReference type="EMBL" id="KAJ6959301.1"/>
    </source>
</evidence>
<comment type="caution">
    <text evidence="2">The sequence shown here is derived from an EMBL/GenBank/DDBJ whole genome shotgun (WGS) entry which is preliminary data.</text>
</comment>
<evidence type="ECO:0000313" key="3">
    <source>
        <dbReference type="Proteomes" id="UP001164929"/>
    </source>
</evidence>
<name>A0AAD6LHC9_9ROSI</name>
<sequence length="108" mass="12539">MKLRGSDLDHTRYPVVINLSNIIFCHSVFCFLCGFILTSSQFFKCQILFLTVYILCYDNTDAMEQHRSRPTSLSQEGIECTSEVASLNGLIGFYIYSIKEHDWKRKKN</sequence>
<keyword evidence="1" id="KW-0472">Membrane</keyword>
<gene>
    <name evidence="2" type="ORF">NC653_037580</name>
</gene>
<protein>
    <submittedName>
        <fullName evidence="2">Uncharacterized protein</fullName>
    </submittedName>
</protein>
<evidence type="ECO:0000256" key="1">
    <source>
        <dbReference type="SAM" id="Phobius"/>
    </source>
</evidence>
<dbReference type="EMBL" id="JAQIZT010000017">
    <property type="protein sequence ID" value="KAJ6959301.1"/>
    <property type="molecule type" value="Genomic_DNA"/>
</dbReference>
<proteinExistence type="predicted"/>
<dbReference type="Proteomes" id="UP001164929">
    <property type="component" value="Chromosome 17"/>
</dbReference>
<feature type="transmembrane region" description="Helical" evidence="1">
    <location>
        <begin position="15"/>
        <end position="37"/>
    </location>
</feature>
<keyword evidence="1" id="KW-0812">Transmembrane</keyword>
<dbReference type="AlphaFoldDB" id="A0AAD6LHC9"/>
<accession>A0AAD6LHC9</accession>
<keyword evidence="3" id="KW-1185">Reference proteome</keyword>
<reference evidence="2" key="1">
    <citation type="journal article" date="2023" name="Mol. Ecol. Resour.">
        <title>Chromosome-level genome assembly of a triploid poplar Populus alba 'Berolinensis'.</title>
        <authorList>
            <person name="Chen S."/>
            <person name="Yu Y."/>
            <person name="Wang X."/>
            <person name="Wang S."/>
            <person name="Zhang T."/>
            <person name="Zhou Y."/>
            <person name="He R."/>
            <person name="Meng N."/>
            <person name="Wang Y."/>
            <person name="Liu W."/>
            <person name="Liu Z."/>
            <person name="Liu J."/>
            <person name="Guo Q."/>
            <person name="Huang H."/>
            <person name="Sederoff R.R."/>
            <person name="Wang G."/>
            <person name="Qu G."/>
            <person name="Chen S."/>
        </authorList>
    </citation>
    <scope>NUCLEOTIDE SEQUENCE</scope>
    <source>
        <strain evidence="2">SC-2020</strain>
    </source>
</reference>